<dbReference type="EMBL" id="HG793152">
    <property type="protein sequence ID" value="CRL26689.1"/>
    <property type="molecule type" value="Genomic_DNA"/>
</dbReference>
<evidence type="ECO:0000313" key="3">
    <source>
        <dbReference type="Proteomes" id="UP000053732"/>
    </source>
</evidence>
<gene>
    <name evidence="2" type="ORF">PCAMFM013_S019g000106</name>
</gene>
<dbReference type="Proteomes" id="UP000053732">
    <property type="component" value="Unassembled WGS sequence"/>
</dbReference>
<evidence type="ECO:0000313" key="2">
    <source>
        <dbReference type="EMBL" id="CRL26689.1"/>
    </source>
</evidence>
<keyword evidence="1" id="KW-0472">Membrane</keyword>
<feature type="transmembrane region" description="Helical" evidence="1">
    <location>
        <begin position="118"/>
        <end position="140"/>
    </location>
</feature>
<name>A0A0G4PK04_PENC3</name>
<dbReference type="AlphaFoldDB" id="A0A0G4PK04"/>
<feature type="transmembrane region" description="Helical" evidence="1">
    <location>
        <begin position="71"/>
        <end position="98"/>
    </location>
</feature>
<keyword evidence="1" id="KW-0812">Transmembrane</keyword>
<organism evidence="2 3">
    <name type="scientific">Penicillium camemberti (strain FM 013)</name>
    <dbReference type="NCBI Taxonomy" id="1429867"/>
    <lineage>
        <taxon>Eukaryota</taxon>
        <taxon>Fungi</taxon>
        <taxon>Dikarya</taxon>
        <taxon>Ascomycota</taxon>
        <taxon>Pezizomycotina</taxon>
        <taxon>Eurotiomycetes</taxon>
        <taxon>Eurotiomycetidae</taxon>
        <taxon>Eurotiales</taxon>
        <taxon>Aspergillaceae</taxon>
        <taxon>Penicillium</taxon>
    </lineage>
</organism>
<accession>A0A0G4PK04</accession>
<reference evidence="2 3" key="1">
    <citation type="journal article" date="2014" name="Nat. Commun.">
        <title>Multiple recent horizontal transfers of a large genomic region in cheese making fungi.</title>
        <authorList>
            <person name="Cheeseman K."/>
            <person name="Ropars J."/>
            <person name="Renault P."/>
            <person name="Dupont J."/>
            <person name="Gouzy J."/>
            <person name="Branca A."/>
            <person name="Abraham A.L."/>
            <person name="Ceppi M."/>
            <person name="Conseiller E."/>
            <person name="Debuchy R."/>
            <person name="Malagnac F."/>
            <person name="Goarin A."/>
            <person name="Silar P."/>
            <person name="Lacoste S."/>
            <person name="Sallet E."/>
            <person name="Bensimon A."/>
            <person name="Giraud T."/>
            <person name="Brygoo Y."/>
        </authorList>
    </citation>
    <scope>NUCLEOTIDE SEQUENCE [LARGE SCALE GENOMIC DNA]</scope>
    <source>
        <strain evidence="3">FM 013</strain>
    </source>
</reference>
<keyword evidence="1" id="KW-1133">Transmembrane helix</keyword>
<evidence type="ECO:0000256" key="1">
    <source>
        <dbReference type="SAM" id="Phobius"/>
    </source>
</evidence>
<keyword evidence="3" id="KW-1185">Reference proteome</keyword>
<sequence>MCSSNKHPFSKARKGQVLISVISWPFALATIFTTRYSPHAWIQFIAITISSIMPVFMLFRYRKSGSQSYSLIEMAIDGLMTVFLVAVYIAGMAILATHDISGWSDSWDYRLAVGIPQIYSNLSCIFLGPLYLRCFAQGYLHRCIKPMLKASCVNYTLCPACDQSVDAPMTPSQDIPVAPAEQERSSVLTDNFRCLYTEDVESQPLLPESLLVDEGKQTTGIVTNN</sequence>
<feature type="transmembrane region" description="Helical" evidence="1">
    <location>
        <begin position="40"/>
        <end position="59"/>
    </location>
</feature>
<proteinExistence type="predicted"/>
<feature type="transmembrane region" description="Helical" evidence="1">
    <location>
        <begin position="15"/>
        <end position="34"/>
    </location>
</feature>
<protein>
    <submittedName>
        <fullName evidence="2">Str. FM013</fullName>
    </submittedName>
</protein>